<dbReference type="InterPro" id="IPR050330">
    <property type="entry name" value="Bact_OuterMem_StrucFunc"/>
</dbReference>
<comment type="caution">
    <text evidence="8">The sequence shown here is derived from an EMBL/GenBank/DDBJ whole genome shotgun (WGS) entry which is preliminary data.</text>
</comment>
<evidence type="ECO:0000259" key="7">
    <source>
        <dbReference type="PROSITE" id="PS51123"/>
    </source>
</evidence>
<evidence type="ECO:0000256" key="4">
    <source>
        <dbReference type="PROSITE-ProRule" id="PRU00473"/>
    </source>
</evidence>
<organism evidence="8 9">
    <name type="scientific">Pelomonas dachongensis</name>
    <dbReference type="NCBI Taxonomy" id="3299029"/>
    <lineage>
        <taxon>Bacteria</taxon>
        <taxon>Pseudomonadati</taxon>
        <taxon>Pseudomonadota</taxon>
        <taxon>Betaproteobacteria</taxon>
        <taxon>Burkholderiales</taxon>
        <taxon>Sphaerotilaceae</taxon>
        <taxon>Roseateles</taxon>
    </lineage>
</organism>
<dbReference type="InterPro" id="IPR036737">
    <property type="entry name" value="OmpA-like_sf"/>
</dbReference>
<dbReference type="Gene3D" id="3.30.1330.60">
    <property type="entry name" value="OmpA-like domain"/>
    <property type="match status" value="1"/>
</dbReference>
<evidence type="ECO:0000256" key="3">
    <source>
        <dbReference type="ARBA" id="ARBA00023237"/>
    </source>
</evidence>
<dbReference type="Pfam" id="PF00691">
    <property type="entry name" value="OmpA"/>
    <property type="match status" value="1"/>
</dbReference>
<dbReference type="PANTHER" id="PTHR30329:SF21">
    <property type="entry name" value="LIPOPROTEIN YIAD-RELATED"/>
    <property type="match status" value="1"/>
</dbReference>
<feature type="compositionally biased region" description="Basic and acidic residues" evidence="5">
    <location>
        <begin position="175"/>
        <end position="187"/>
    </location>
</feature>
<dbReference type="PROSITE" id="PS51123">
    <property type="entry name" value="OMPA_2"/>
    <property type="match status" value="1"/>
</dbReference>
<keyword evidence="2 4" id="KW-0472">Membrane</keyword>
<dbReference type="RefSeq" id="WP_394469139.1">
    <property type="nucleotide sequence ID" value="NZ_JBIGHY010000001.1"/>
</dbReference>
<dbReference type="InterPro" id="IPR006665">
    <property type="entry name" value="OmpA-like"/>
</dbReference>
<evidence type="ECO:0000256" key="2">
    <source>
        <dbReference type="ARBA" id="ARBA00023136"/>
    </source>
</evidence>
<dbReference type="PRINTS" id="PR01021">
    <property type="entry name" value="OMPADOMAIN"/>
</dbReference>
<evidence type="ECO:0000256" key="1">
    <source>
        <dbReference type="ARBA" id="ARBA00004442"/>
    </source>
</evidence>
<comment type="subcellular location">
    <subcellularLocation>
        <location evidence="1">Cell outer membrane</location>
    </subcellularLocation>
</comment>
<dbReference type="Proteomes" id="UP001606300">
    <property type="component" value="Unassembled WGS sequence"/>
</dbReference>
<evidence type="ECO:0000256" key="5">
    <source>
        <dbReference type="SAM" id="MobiDB-lite"/>
    </source>
</evidence>
<feature type="chain" id="PRO_5047463768" evidence="6">
    <location>
        <begin position="22"/>
        <end position="187"/>
    </location>
</feature>
<evidence type="ECO:0000256" key="6">
    <source>
        <dbReference type="SAM" id="SignalP"/>
    </source>
</evidence>
<keyword evidence="3" id="KW-0998">Cell outer membrane</keyword>
<feature type="region of interest" description="Disordered" evidence="5">
    <location>
        <begin position="161"/>
        <end position="187"/>
    </location>
</feature>
<proteinExistence type="predicted"/>
<keyword evidence="9" id="KW-1185">Reference proteome</keyword>
<dbReference type="EMBL" id="JBIGHY010000001">
    <property type="protein sequence ID" value="MFG6413060.1"/>
    <property type="molecule type" value="Genomic_DNA"/>
</dbReference>
<keyword evidence="6" id="KW-0732">Signal</keyword>
<evidence type="ECO:0000313" key="9">
    <source>
        <dbReference type="Proteomes" id="UP001606300"/>
    </source>
</evidence>
<dbReference type="PANTHER" id="PTHR30329">
    <property type="entry name" value="STATOR ELEMENT OF FLAGELLAR MOTOR COMPLEX"/>
    <property type="match status" value="1"/>
</dbReference>
<gene>
    <name evidence="8" type="ORF">ACG02S_04025</name>
</gene>
<evidence type="ECO:0000313" key="8">
    <source>
        <dbReference type="EMBL" id="MFG6413060.1"/>
    </source>
</evidence>
<dbReference type="SUPFAM" id="SSF103088">
    <property type="entry name" value="OmpA-like"/>
    <property type="match status" value="1"/>
</dbReference>
<protein>
    <submittedName>
        <fullName evidence="8">OmpA family protein</fullName>
    </submittedName>
</protein>
<dbReference type="CDD" id="cd07185">
    <property type="entry name" value="OmpA_C-like"/>
    <property type="match status" value="1"/>
</dbReference>
<dbReference type="InterPro" id="IPR006664">
    <property type="entry name" value="OMP_bac"/>
</dbReference>
<reference evidence="8 9" key="1">
    <citation type="submission" date="2024-09" db="EMBL/GenBank/DDBJ databases">
        <title>Novel species of the genus Pelomonas and Roseateles isolated from streams.</title>
        <authorList>
            <person name="Lu H."/>
        </authorList>
    </citation>
    <scope>NUCLEOTIDE SEQUENCE [LARGE SCALE GENOMIC DNA]</scope>
    <source>
        <strain evidence="8 9">DC23W</strain>
    </source>
</reference>
<name>A0ABW7EL80_9BURK</name>
<feature type="domain" description="OmpA-like" evidence="7">
    <location>
        <begin position="71"/>
        <end position="187"/>
    </location>
</feature>
<sequence>MKQLRSVLALSLWGLALSALAQTPDPAAAAASAAPAAVDLGKSVPTADAIAEGLFPDDKCKELEANGFKCMGFKPAIKYSLPATSFRVGSAELPQLLKRQLDVFADVLKTKKNTDRKVRIIGHADASGTPAANQALSTKRAESVRDYLVSKGADAGMLVVEGVGSNDPKNPAKPNADENRRVEIGRN</sequence>
<feature type="signal peptide" evidence="6">
    <location>
        <begin position="1"/>
        <end position="21"/>
    </location>
</feature>
<accession>A0ABW7EL80</accession>